<dbReference type="EMBL" id="JAIWYP010000005">
    <property type="protein sequence ID" value="KAH3816446.1"/>
    <property type="molecule type" value="Genomic_DNA"/>
</dbReference>
<reference evidence="1" key="1">
    <citation type="journal article" date="2019" name="bioRxiv">
        <title>The Genome of the Zebra Mussel, Dreissena polymorpha: A Resource for Invasive Species Research.</title>
        <authorList>
            <person name="McCartney M.A."/>
            <person name="Auch B."/>
            <person name="Kono T."/>
            <person name="Mallez S."/>
            <person name="Zhang Y."/>
            <person name="Obille A."/>
            <person name="Becker A."/>
            <person name="Abrahante J.E."/>
            <person name="Garbe J."/>
            <person name="Badalamenti J.P."/>
            <person name="Herman A."/>
            <person name="Mangelson H."/>
            <person name="Liachko I."/>
            <person name="Sullivan S."/>
            <person name="Sone E.D."/>
            <person name="Koren S."/>
            <person name="Silverstein K.A.T."/>
            <person name="Beckman K.B."/>
            <person name="Gohl D.M."/>
        </authorList>
    </citation>
    <scope>NUCLEOTIDE SEQUENCE</scope>
    <source>
        <strain evidence="1">Duluth1</strain>
        <tissue evidence="1">Whole animal</tissue>
    </source>
</reference>
<reference evidence="1" key="2">
    <citation type="submission" date="2020-11" db="EMBL/GenBank/DDBJ databases">
        <authorList>
            <person name="McCartney M.A."/>
            <person name="Auch B."/>
            <person name="Kono T."/>
            <person name="Mallez S."/>
            <person name="Becker A."/>
            <person name="Gohl D.M."/>
            <person name="Silverstein K.A.T."/>
            <person name="Koren S."/>
            <person name="Bechman K.B."/>
            <person name="Herman A."/>
            <person name="Abrahante J.E."/>
            <person name="Garbe J."/>
        </authorList>
    </citation>
    <scope>NUCLEOTIDE SEQUENCE</scope>
    <source>
        <strain evidence="1">Duluth1</strain>
        <tissue evidence="1">Whole animal</tissue>
    </source>
</reference>
<name>A0A9D4GJ69_DREPO</name>
<comment type="caution">
    <text evidence="1">The sequence shown here is derived from an EMBL/GenBank/DDBJ whole genome shotgun (WGS) entry which is preliminary data.</text>
</comment>
<protein>
    <submittedName>
        <fullName evidence="1">Uncharacterized protein</fullName>
    </submittedName>
</protein>
<evidence type="ECO:0000313" key="1">
    <source>
        <dbReference type="EMBL" id="KAH3816446.1"/>
    </source>
</evidence>
<dbReference type="AlphaFoldDB" id="A0A9D4GJ69"/>
<keyword evidence="2" id="KW-1185">Reference proteome</keyword>
<proteinExistence type="predicted"/>
<gene>
    <name evidence="1" type="ORF">DPMN_117962</name>
</gene>
<sequence>METLLWENSRIHTNIINLQEYAFVSLAGPALVAIRSVQNMATSVRALISVFVHMNWDGKDLCVIFQAALENIIWTAVAEVSPL</sequence>
<organism evidence="1 2">
    <name type="scientific">Dreissena polymorpha</name>
    <name type="common">Zebra mussel</name>
    <name type="synonym">Mytilus polymorpha</name>
    <dbReference type="NCBI Taxonomy" id="45954"/>
    <lineage>
        <taxon>Eukaryota</taxon>
        <taxon>Metazoa</taxon>
        <taxon>Spiralia</taxon>
        <taxon>Lophotrochozoa</taxon>
        <taxon>Mollusca</taxon>
        <taxon>Bivalvia</taxon>
        <taxon>Autobranchia</taxon>
        <taxon>Heteroconchia</taxon>
        <taxon>Euheterodonta</taxon>
        <taxon>Imparidentia</taxon>
        <taxon>Neoheterodontei</taxon>
        <taxon>Myida</taxon>
        <taxon>Dreissenoidea</taxon>
        <taxon>Dreissenidae</taxon>
        <taxon>Dreissena</taxon>
    </lineage>
</organism>
<accession>A0A9D4GJ69</accession>
<evidence type="ECO:0000313" key="2">
    <source>
        <dbReference type="Proteomes" id="UP000828390"/>
    </source>
</evidence>
<dbReference type="Proteomes" id="UP000828390">
    <property type="component" value="Unassembled WGS sequence"/>
</dbReference>